<proteinExistence type="predicted"/>
<name>F4S291_MELLP</name>
<dbReference type="SUPFAM" id="SSF51695">
    <property type="entry name" value="PLC-like phosphodiesterases"/>
    <property type="match status" value="1"/>
</dbReference>
<protein>
    <recommendedName>
        <fullName evidence="4">Secreted protein</fullName>
    </recommendedName>
</protein>
<dbReference type="PANTHER" id="PTHR13593">
    <property type="match status" value="1"/>
</dbReference>
<dbReference type="GO" id="GO:0006629">
    <property type="term" value="P:lipid metabolic process"/>
    <property type="evidence" value="ECO:0007669"/>
    <property type="project" value="InterPro"/>
</dbReference>
<dbReference type="KEGG" id="mlr:MELLADRAFT_111167"/>
<dbReference type="InterPro" id="IPR051057">
    <property type="entry name" value="PI-PLC_domain"/>
</dbReference>
<feature type="signal peptide" evidence="1">
    <location>
        <begin position="1"/>
        <end position="21"/>
    </location>
</feature>
<dbReference type="eggNOG" id="ENOG502RUV2">
    <property type="taxonomic scope" value="Eukaryota"/>
</dbReference>
<dbReference type="Pfam" id="PF26146">
    <property type="entry name" value="PI-PLC_X"/>
    <property type="match status" value="1"/>
</dbReference>
<evidence type="ECO:0000256" key="1">
    <source>
        <dbReference type="SAM" id="SignalP"/>
    </source>
</evidence>
<dbReference type="InterPro" id="IPR017946">
    <property type="entry name" value="PLC-like_Pdiesterase_TIM-brl"/>
</dbReference>
<dbReference type="Proteomes" id="UP000001072">
    <property type="component" value="Unassembled WGS sequence"/>
</dbReference>
<accession>F4S291</accession>
<evidence type="ECO:0000313" key="2">
    <source>
        <dbReference type="EMBL" id="EGG01134.1"/>
    </source>
</evidence>
<evidence type="ECO:0008006" key="4">
    <source>
        <dbReference type="Google" id="ProtNLM"/>
    </source>
</evidence>
<dbReference type="RefSeq" id="XP_007415484.1">
    <property type="nucleotide sequence ID" value="XM_007415422.1"/>
</dbReference>
<reference evidence="3" key="1">
    <citation type="journal article" date="2011" name="Proc. Natl. Acad. Sci. U.S.A.">
        <title>Obligate biotrophy features unraveled by the genomic analysis of rust fungi.</title>
        <authorList>
            <person name="Duplessis S."/>
            <person name="Cuomo C.A."/>
            <person name="Lin Y.-C."/>
            <person name="Aerts A."/>
            <person name="Tisserant E."/>
            <person name="Veneault-Fourrey C."/>
            <person name="Joly D.L."/>
            <person name="Hacquard S."/>
            <person name="Amselem J."/>
            <person name="Cantarel B.L."/>
            <person name="Chiu R."/>
            <person name="Coutinho P.M."/>
            <person name="Feau N."/>
            <person name="Field M."/>
            <person name="Frey P."/>
            <person name="Gelhaye E."/>
            <person name="Goldberg J."/>
            <person name="Grabherr M.G."/>
            <person name="Kodira C.D."/>
            <person name="Kohler A."/>
            <person name="Kuees U."/>
            <person name="Lindquist E.A."/>
            <person name="Lucas S.M."/>
            <person name="Mago R."/>
            <person name="Mauceli E."/>
            <person name="Morin E."/>
            <person name="Murat C."/>
            <person name="Pangilinan J.L."/>
            <person name="Park R."/>
            <person name="Pearson M."/>
            <person name="Quesneville H."/>
            <person name="Rouhier N."/>
            <person name="Sakthikumar S."/>
            <person name="Salamov A.A."/>
            <person name="Schmutz J."/>
            <person name="Selles B."/>
            <person name="Shapiro H."/>
            <person name="Tanguay P."/>
            <person name="Tuskan G.A."/>
            <person name="Henrissat B."/>
            <person name="Van de Peer Y."/>
            <person name="Rouze P."/>
            <person name="Ellis J.G."/>
            <person name="Dodds P.N."/>
            <person name="Schein J.E."/>
            <person name="Zhong S."/>
            <person name="Hamelin R.C."/>
            <person name="Grigoriev I.V."/>
            <person name="Szabo L.J."/>
            <person name="Martin F."/>
        </authorList>
    </citation>
    <scope>NUCLEOTIDE SEQUENCE [LARGE SCALE GENOMIC DNA]</scope>
    <source>
        <strain evidence="3">98AG31 / pathotype 3-4-7</strain>
    </source>
</reference>
<organism evidence="3">
    <name type="scientific">Melampsora larici-populina (strain 98AG31 / pathotype 3-4-7)</name>
    <name type="common">Poplar leaf rust fungus</name>
    <dbReference type="NCBI Taxonomy" id="747676"/>
    <lineage>
        <taxon>Eukaryota</taxon>
        <taxon>Fungi</taxon>
        <taxon>Dikarya</taxon>
        <taxon>Basidiomycota</taxon>
        <taxon>Pucciniomycotina</taxon>
        <taxon>Pucciniomycetes</taxon>
        <taxon>Pucciniales</taxon>
        <taxon>Melampsoraceae</taxon>
        <taxon>Melampsora</taxon>
    </lineage>
</organism>
<dbReference type="HOGENOM" id="CLU_037358_2_0_1"/>
<dbReference type="AlphaFoldDB" id="F4S291"/>
<keyword evidence="3" id="KW-1185">Reference proteome</keyword>
<dbReference type="GO" id="GO:0008081">
    <property type="term" value="F:phosphoric diester hydrolase activity"/>
    <property type="evidence" value="ECO:0007669"/>
    <property type="project" value="InterPro"/>
</dbReference>
<gene>
    <name evidence="2" type="ORF">MELLADRAFT_111167</name>
</gene>
<dbReference type="VEuPathDB" id="FungiDB:MELLADRAFT_111167"/>
<dbReference type="OrthoDB" id="7984201at2759"/>
<dbReference type="InParanoid" id="F4S291"/>
<keyword evidence="1" id="KW-0732">Signal</keyword>
<dbReference type="STRING" id="747676.F4S291"/>
<sequence length="348" mass="39632">MMKLLITSLWILLIQVVLNDAQQVELCNGYQEYCERQYSNITFLAAHDSPNVQAGSVAANQARTVIQQLNDGVRMLTAQLHNQNGVIHLCHTTCLLLDKGPLLDYLIQIKQWLDQNPRQVISFLWVNSDNFSPLVIKEVYATSGLEPLTYSPKHSGSVMKDEWPTLKEMIDARTRVVSFIDNSADFGLVPYLIDEFSSIWETPYDETNSSFPCTINRISKDLKNITPTPKIMYAINHFLDTSIDLIGQEVLIPNLNSLNLTNSYLSIFNQTLSCFDLVNELPNFILLDFYDQGDPIQETFLKLNQIPFPQINSNNLSNSNINSNPLKSNSINQSNQIHQFFKYISLVF</sequence>
<dbReference type="Gene3D" id="3.20.20.190">
    <property type="entry name" value="Phosphatidylinositol (PI) phosphodiesterase"/>
    <property type="match status" value="1"/>
</dbReference>
<dbReference type="PANTHER" id="PTHR13593:SF140">
    <property type="entry name" value="PLC-LIKE PHOSPHODIESTERASE"/>
    <property type="match status" value="1"/>
</dbReference>
<dbReference type="EMBL" id="GL883140">
    <property type="protein sequence ID" value="EGG01134.1"/>
    <property type="molecule type" value="Genomic_DNA"/>
</dbReference>
<feature type="chain" id="PRO_5003315786" description="Secreted protein" evidence="1">
    <location>
        <begin position="22"/>
        <end position="348"/>
    </location>
</feature>
<dbReference type="GeneID" id="18924298"/>
<evidence type="ECO:0000313" key="3">
    <source>
        <dbReference type="Proteomes" id="UP000001072"/>
    </source>
</evidence>